<keyword evidence="1" id="KW-0812">Transmembrane</keyword>
<dbReference type="InterPro" id="IPR043129">
    <property type="entry name" value="ATPase_NBD"/>
</dbReference>
<evidence type="ECO:0000313" key="3">
    <source>
        <dbReference type="Proteomes" id="UP000192907"/>
    </source>
</evidence>
<dbReference type="Gene3D" id="3.30.1490.300">
    <property type="match status" value="1"/>
</dbReference>
<reference evidence="3" key="1">
    <citation type="submission" date="2017-04" db="EMBL/GenBank/DDBJ databases">
        <authorList>
            <person name="Varghese N."/>
            <person name="Submissions S."/>
        </authorList>
    </citation>
    <scope>NUCLEOTIDE SEQUENCE [LARGE SCALE GENOMIC DNA]</scope>
    <source>
        <strain evidence="3">RKEM611</strain>
    </source>
</reference>
<dbReference type="Proteomes" id="UP000192907">
    <property type="component" value="Unassembled WGS sequence"/>
</dbReference>
<dbReference type="InterPro" id="IPR005883">
    <property type="entry name" value="PilM"/>
</dbReference>
<dbReference type="EMBL" id="FWZT01000002">
    <property type="protein sequence ID" value="SME95554.1"/>
    <property type="molecule type" value="Genomic_DNA"/>
</dbReference>
<dbReference type="RefSeq" id="WP_132315326.1">
    <property type="nucleotide sequence ID" value="NZ_FWZT01000002.1"/>
</dbReference>
<dbReference type="AlphaFoldDB" id="A0A1Y6BBB8"/>
<name>A0A1Y6BBB8_9BACT</name>
<evidence type="ECO:0000256" key="1">
    <source>
        <dbReference type="SAM" id="Phobius"/>
    </source>
</evidence>
<protein>
    <submittedName>
        <fullName evidence="2">Type II secretion system protein L (GspL)</fullName>
    </submittedName>
</protein>
<accession>A0A1Y6BBB8</accession>
<gene>
    <name evidence="2" type="ORF">SAMN06296036_102221</name>
</gene>
<keyword evidence="3" id="KW-1185">Reference proteome</keyword>
<dbReference type="PANTHER" id="PTHR32432:SF3">
    <property type="entry name" value="ETHANOLAMINE UTILIZATION PROTEIN EUTJ"/>
    <property type="match status" value="1"/>
</dbReference>
<dbReference type="Pfam" id="PF11104">
    <property type="entry name" value="PilM_2"/>
    <property type="match status" value="1"/>
</dbReference>
<sequence>MQKVIGLDIGSYSIKAVEIVNTFKSYEITNFYETVIPNLEGVPLDAVVPVCMEQLFKEHHLQADRIITAMPGQFISSRVLPFNFSDPRKIEASIAVELEDHVPFNMDDMVLDHQILGAHGGQTMALAVMTRKAFLKNFLDLLSRINIDPKLIDVDSLAFYNLSSNLNMEDEECYALVDVGNEKTSVCIIQNNVLKMFRSINLGGRYITDFLARDLETNFHEAQRIKHRVSRVMYSGDMGDQLDGHERMVAERTTLAANAIVKELGRTFYAFKTWDKHPLSRIIVSGGTSKLQNFDKFLSEQLEVPVERFNLANTDLIVNPELESDQESLLQSLAIGLRAVTNMKKHSQINLRRGEFAYVQNYESMLRGATMAFKVLVALFCVLIVSYALKYYFYQSQINEITEQYKKEFTTKFPDQKRRFNNSKTTFAKLRKDAERKLNDSIMEKQQAISEFRLANSESGALRVLRDISNAIPKDVKIDVTSFEFKTVSPGSGKLILKAETDNFSSQSSILEALNKVNVLSNVEEKQSGRKPGSTEIIEFTVHANYEAI</sequence>
<keyword evidence="1" id="KW-1133">Transmembrane helix</keyword>
<dbReference type="PANTHER" id="PTHR32432">
    <property type="entry name" value="CELL DIVISION PROTEIN FTSA-RELATED"/>
    <property type="match status" value="1"/>
</dbReference>
<dbReference type="SUPFAM" id="SSF53067">
    <property type="entry name" value="Actin-like ATPase domain"/>
    <property type="match status" value="2"/>
</dbReference>
<dbReference type="STRING" id="1513793.SAMN06296036_102221"/>
<organism evidence="2 3">
    <name type="scientific">Pseudobacteriovorax antillogorgiicola</name>
    <dbReference type="NCBI Taxonomy" id="1513793"/>
    <lineage>
        <taxon>Bacteria</taxon>
        <taxon>Pseudomonadati</taxon>
        <taxon>Bdellovibrionota</taxon>
        <taxon>Oligoflexia</taxon>
        <taxon>Oligoflexales</taxon>
        <taxon>Pseudobacteriovoracaceae</taxon>
        <taxon>Pseudobacteriovorax</taxon>
    </lineage>
</organism>
<keyword evidence="1" id="KW-0472">Membrane</keyword>
<evidence type="ECO:0000313" key="2">
    <source>
        <dbReference type="EMBL" id="SME95554.1"/>
    </source>
</evidence>
<dbReference type="InterPro" id="IPR050696">
    <property type="entry name" value="FtsA/MreB"/>
</dbReference>
<dbReference type="CDD" id="cd24049">
    <property type="entry name" value="ASKHA_NBD_PilM"/>
    <property type="match status" value="1"/>
</dbReference>
<feature type="transmembrane region" description="Helical" evidence="1">
    <location>
        <begin position="371"/>
        <end position="389"/>
    </location>
</feature>
<proteinExistence type="predicted"/>
<dbReference type="OrthoDB" id="5287662at2"/>
<dbReference type="Gene3D" id="3.30.420.40">
    <property type="match status" value="2"/>
</dbReference>